<evidence type="ECO:0000313" key="7">
    <source>
        <dbReference type="Proteomes" id="UP000199126"/>
    </source>
</evidence>
<dbReference type="InterPro" id="IPR032808">
    <property type="entry name" value="DoxX"/>
</dbReference>
<feature type="transmembrane region" description="Helical" evidence="5">
    <location>
        <begin position="90"/>
        <end position="109"/>
    </location>
</feature>
<keyword evidence="2 5" id="KW-0812">Transmembrane</keyword>
<organism evidence="6 7">
    <name type="scientific">Halogranum amylolyticum</name>
    <dbReference type="NCBI Taxonomy" id="660520"/>
    <lineage>
        <taxon>Archaea</taxon>
        <taxon>Methanobacteriati</taxon>
        <taxon>Methanobacteriota</taxon>
        <taxon>Stenosarchaea group</taxon>
        <taxon>Halobacteria</taxon>
        <taxon>Halobacteriales</taxon>
        <taxon>Haloferacaceae</taxon>
    </lineage>
</organism>
<evidence type="ECO:0000256" key="5">
    <source>
        <dbReference type="SAM" id="Phobius"/>
    </source>
</evidence>
<evidence type="ECO:0000313" key="6">
    <source>
        <dbReference type="EMBL" id="SEO80240.1"/>
    </source>
</evidence>
<evidence type="ECO:0000256" key="1">
    <source>
        <dbReference type="ARBA" id="ARBA00004141"/>
    </source>
</evidence>
<dbReference type="GO" id="GO:0016020">
    <property type="term" value="C:membrane"/>
    <property type="evidence" value="ECO:0007669"/>
    <property type="project" value="UniProtKB-SubCell"/>
</dbReference>
<keyword evidence="4 5" id="KW-0472">Membrane</keyword>
<comment type="subcellular location">
    <subcellularLocation>
        <location evidence="1">Membrane</location>
        <topology evidence="1">Multi-pass membrane protein</topology>
    </subcellularLocation>
</comment>
<dbReference type="Proteomes" id="UP000199126">
    <property type="component" value="Unassembled WGS sequence"/>
</dbReference>
<name>A0A1H8SN82_9EURY</name>
<keyword evidence="7" id="KW-1185">Reference proteome</keyword>
<accession>A0A1H8SN82</accession>
<reference evidence="7" key="1">
    <citation type="submission" date="2016-10" db="EMBL/GenBank/DDBJ databases">
        <authorList>
            <person name="Varghese N."/>
            <person name="Submissions S."/>
        </authorList>
    </citation>
    <scope>NUCLEOTIDE SEQUENCE [LARGE SCALE GENOMIC DNA]</scope>
    <source>
        <strain evidence="7">CGMCC 1.10121</strain>
    </source>
</reference>
<sequence length="153" mass="16352">MSTKKGTRTEDNERYDAGLEPLGLGERLLDTVSSLLGVVMLLSGGSKLAGVDRQVQSFEHWGYPQWFRLVTGTVEAVGGLGLLAGRGRPVFGVVGGGLTVGTMVGAVYTELVRAPDSSSNPLRPAALLIGGLLATGRAWERVKEEWNREGRRD</sequence>
<proteinExistence type="predicted"/>
<evidence type="ECO:0000256" key="2">
    <source>
        <dbReference type="ARBA" id="ARBA00022692"/>
    </source>
</evidence>
<dbReference type="RefSeq" id="WP_089824356.1">
    <property type="nucleotide sequence ID" value="NZ_FODV01000005.1"/>
</dbReference>
<evidence type="ECO:0000256" key="4">
    <source>
        <dbReference type="ARBA" id="ARBA00023136"/>
    </source>
</evidence>
<keyword evidence="3 5" id="KW-1133">Transmembrane helix</keyword>
<dbReference type="AlphaFoldDB" id="A0A1H8SN82"/>
<dbReference type="Pfam" id="PF13564">
    <property type="entry name" value="DoxX_2"/>
    <property type="match status" value="1"/>
</dbReference>
<gene>
    <name evidence="6" type="ORF">SAMN04487948_105226</name>
</gene>
<protein>
    <submittedName>
        <fullName evidence="6">DoxX-like family protein</fullName>
    </submittedName>
</protein>
<evidence type="ECO:0000256" key="3">
    <source>
        <dbReference type="ARBA" id="ARBA00022989"/>
    </source>
</evidence>
<dbReference type="EMBL" id="FODV01000005">
    <property type="protein sequence ID" value="SEO80240.1"/>
    <property type="molecule type" value="Genomic_DNA"/>
</dbReference>